<organism evidence="11 12">
    <name type="scientific">Idiomarina piscisalsi</name>
    <dbReference type="NCBI Taxonomy" id="1096243"/>
    <lineage>
        <taxon>Bacteria</taxon>
        <taxon>Pseudomonadati</taxon>
        <taxon>Pseudomonadota</taxon>
        <taxon>Gammaproteobacteria</taxon>
        <taxon>Alteromonadales</taxon>
        <taxon>Idiomarinaceae</taxon>
        <taxon>Idiomarina</taxon>
    </lineage>
</organism>
<comment type="caution">
    <text evidence="11">The sequence shown here is derived from an EMBL/GenBank/DDBJ whole genome shotgun (WGS) entry which is preliminary data.</text>
</comment>
<dbReference type="InterPro" id="IPR012902">
    <property type="entry name" value="N_methyl_site"/>
</dbReference>
<comment type="subcellular location">
    <subcellularLocation>
        <location evidence="1">Cell inner membrane</location>
        <topology evidence="1">Single-pass membrane protein</topology>
    </subcellularLocation>
</comment>
<keyword evidence="9 10" id="KW-0472">Membrane</keyword>
<dbReference type="Pfam" id="PF11612">
    <property type="entry name" value="T2SSJ"/>
    <property type="match status" value="1"/>
</dbReference>
<dbReference type="Gene3D" id="2.10.70.20">
    <property type="entry name" value="gspk-gspi-gspj complex like domains"/>
    <property type="match status" value="1"/>
</dbReference>
<keyword evidence="4" id="KW-1003">Cell membrane</keyword>
<dbReference type="GO" id="GO:0015627">
    <property type="term" value="C:type II protein secretion system complex"/>
    <property type="evidence" value="ECO:0007669"/>
    <property type="project" value="InterPro"/>
</dbReference>
<dbReference type="GO" id="GO:0015628">
    <property type="term" value="P:protein secretion by the type II secretion system"/>
    <property type="evidence" value="ECO:0007669"/>
    <property type="project" value="InterPro"/>
</dbReference>
<keyword evidence="7 10" id="KW-0812">Transmembrane</keyword>
<name>A0A432YTT8_9GAMM</name>
<evidence type="ECO:0000256" key="4">
    <source>
        <dbReference type="ARBA" id="ARBA00022475"/>
    </source>
</evidence>
<dbReference type="InterPro" id="IPR051621">
    <property type="entry name" value="T2SS_protein_J"/>
</dbReference>
<dbReference type="Pfam" id="PF07963">
    <property type="entry name" value="N_methyl"/>
    <property type="match status" value="1"/>
</dbReference>
<evidence type="ECO:0000256" key="10">
    <source>
        <dbReference type="SAM" id="Phobius"/>
    </source>
</evidence>
<evidence type="ECO:0000256" key="6">
    <source>
        <dbReference type="ARBA" id="ARBA00022519"/>
    </source>
</evidence>
<evidence type="ECO:0000256" key="5">
    <source>
        <dbReference type="ARBA" id="ARBA00022481"/>
    </source>
</evidence>
<dbReference type="AlphaFoldDB" id="A0A432YTT8"/>
<dbReference type="Proteomes" id="UP000288361">
    <property type="component" value="Unassembled WGS sequence"/>
</dbReference>
<dbReference type="InterPro" id="IPR045584">
    <property type="entry name" value="Pilin-like"/>
</dbReference>
<dbReference type="NCBIfam" id="TIGR01711">
    <property type="entry name" value="gspJ"/>
    <property type="match status" value="1"/>
</dbReference>
<keyword evidence="5" id="KW-0488">Methylation</keyword>
<proteinExistence type="inferred from homology"/>
<dbReference type="PANTHER" id="PTHR39583:SF2">
    <property type="entry name" value="TYPE II SECRETION SYSTEM PROTEIN J"/>
    <property type="match status" value="1"/>
</dbReference>
<sequence length="227" mass="25318">MHVNGNRQSGFTLVEVLVTMAIFAVIGIASYQVLSQMVSTEQQSSERRESLEQLQFSQLLMQQDIRQLVAKPTRPNDTEVTHQYLSNDVGYFDSERGVLAFVRSGFDNPGDVLPRAELQPVIYRVMDGQLQRVSYSFVNDRSNEPTVQTLLSGVTDLSFRFYRAAGQSDGNRGLDKGWNAEWRSEGDLPKAIEVTLQTEQYDEIKRIFLVAGAGQVEAQSSGGSNAD</sequence>
<dbReference type="Gene3D" id="3.10.610.10">
    <property type="entry name" value="GSPII I/J protein-like"/>
    <property type="match status" value="1"/>
</dbReference>
<accession>A0A432YTT8</accession>
<reference evidence="11 12" key="1">
    <citation type="journal article" date="2011" name="Front. Microbiol.">
        <title>Genomic signatures of strain selection and enhancement in Bacillus atrophaeus var. globigii, a historical biowarfare simulant.</title>
        <authorList>
            <person name="Gibbons H.S."/>
            <person name="Broomall S.M."/>
            <person name="McNew L.A."/>
            <person name="Daligault H."/>
            <person name="Chapman C."/>
            <person name="Bruce D."/>
            <person name="Karavis M."/>
            <person name="Krepps M."/>
            <person name="McGregor P.A."/>
            <person name="Hong C."/>
            <person name="Park K.H."/>
            <person name="Akmal A."/>
            <person name="Feldman A."/>
            <person name="Lin J.S."/>
            <person name="Chang W.E."/>
            <person name="Higgs B.W."/>
            <person name="Demirev P."/>
            <person name="Lindquist J."/>
            <person name="Liem A."/>
            <person name="Fochler E."/>
            <person name="Read T.D."/>
            <person name="Tapia R."/>
            <person name="Johnson S."/>
            <person name="Bishop-Lilly K.A."/>
            <person name="Detter C."/>
            <person name="Han C."/>
            <person name="Sozhamannan S."/>
            <person name="Rosenzweig C.N."/>
            <person name="Skowronski E.W."/>
        </authorList>
    </citation>
    <scope>NUCLEOTIDE SEQUENCE [LARGE SCALE GENOMIC DNA]</scope>
    <source>
        <strain evidence="11 12">TPS4-2</strain>
    </source>
</reference>
<dbReference type="PROSITE" id="PS00409">
    <property type="entry name" value="PROKAR_NTER_METHYL"/>
    <property type="match status" value="1"/>
</dbReference>
<keyword evidence="6" id="KW-0997">Cell inner membrane</keyword>
<dbReference type="RefSeq" id="WP_126751890.1">
    <property type="nucleotide sequence ID" value="NZ_JBHUMT010000013.1"/>
</dbReference>
<evidence type="ECO:0000256" key="9">
    <source>
        <dbReference type="ARBA" id="ARBA00023136"/>
    </source>
</evidence>
<keyword evidence="8 10" id="KW-1133">Transmembrane helix</keyword>
<gene>
    <name evidence="11" type="primary">gspJ</name>
    <name evidence="11" type="ORF">CWI73_05505</name>
</gene>
<evidence type="ECO:0000313" key="12">
    <source>
        <dbReference type="Proteomes" id="UP000288361"/>
    </source>
</evidence>
<protein>
    <recommendedName>
        <fullName evidence="3">Type II secretion system protein J</fullName>
    </recommendedName>
</protein>
<evidence type="ECO:0000256" key="7">
    <source>
        <dbReference type="ARBA" id="ARBA00022692"/>
    </source>
</evidence>
<dbReference type="GO" id="GO:0005886">
    <property type="term" value="C:plasma membrane"/>
    <property type="evidence" value="ECO:0007669"/>
    <property type="project" value="UniProtKB-SubCell"/>
</dbReference>
<evidence type="ECO:0000256" key="3">
    <source>
        <dbReference type="ARBA" id="ARBA00021539"/>
    </source>
</evidence>
<feature type="transmembrane region" description="Helical" evidence="10">
    <location>
        <begin position="12"/>
        <end position="34"/>
    </location>
</feature>
<dbReference type="PANTHER" id="PTHR39583">
    <property type="entry name" value="TYPE II SECRETION SYSTEM PROTEIN J-RELATED"/>
    <property type="match status" value="1"/>
</dbReference>
<dbReference type="NCBIfam" id="TIGR02532">
    <property type="entry name" value="IV_pilin_GFxxxE"/>
    <property type="match status" value="1"/>
</dbReference>
<dbReference type="EMBL" id="PIQA01000003">
    <property type="protein sequence ID" value="RUO66737.1"/>
    <property type="molecule type" value="Genomic_DNA"/>
</dbReference>
<evidence type="ECO:0000256" key="1">
    <source>
        <dbReference type="ARBA" id="ARBA00004377"/>
    </source>
</evidence>
<evidence type="ECO:0000256" key="8">
    <source>
        <dbReference type="ARBA" id="ARBA00022989"/>
    </source>
</evidence>
<comment type="similarity">
    <text evidence="2">Belongs to the GSP J family.</text>
</comment>
<evidence type="ECO:0000313" key="11">
    <source>
        <dbReference type="EMBL" id="RUO66737.1"/>
    </source>
</evidence>
<dbReference type="SUPFAM" id="SSF54523">
    <property type="entry name" value="Pili subunits"/>
    <property type="match status" value="1"/>
</dbReference>
<dbReference type="InterPro" id="IPR010055">
    <property type="entry name" value="T2SS_protein-GspJ"/>
</dbReference>
<evidence type="ECO:0000256" key="2">
    <source>
        <dbReference type="ARBA" id="ARBA00011084"/>
    </source>
</evidence>